<reference evidence="2 4" key="1">
    <citation type="journal article" date="2015" name="Proc. Natl. Acad. Sci. U.S.A.">
        <title>Genomic and proteomic characterization of "Candidatus Nitrosopelagicus brevis": An ammonia-oxidizing archaeon from the open ocean.</title>
        <authorList>
            <person name="Santoro A.E."/>
            <person name="Dupont C.L."/>
            <person name="Richter R.A."/>
            <person name="Craig M.T."/>
            <person name="Carini P."/>
            <person name="McIlvin M.R."/>
            <person name="Yang Y."/>
            <person name="Orsi W.D."/>
            <person name="Moran D.M."/>
            <person name="Saito M.A."/>
        </authorList>
    </citation>
    <scope>NUCLEOTIDE SEQUENCE [LARGE SCALE GENOMIC DNA]</scope>
    <source>
        <strain evidence="2">CN25</strain>
        <strain evidence="4">V2</strain>
    </source>
</reference>
<evidence type="ECO:0000313" key="5">
    <source>
        <dbReference type="Proteomes" id="UP000241022"/>
    </source>
</evidence>
<evidence type="ECO:0000313" key="2">
    <source>
        <dbReference type="EMBL" id="AJA92737.1"/>
    </source>
</evidence>
<evidence type="ECO:0000313" key="3">
    <source>
        <dbReference type="EMBL" id="PTL87601.1"/>
    </source>
</evidence>
<dbReference type="PANTHER" id="PTHR43312">
    <property type="entry name" value="D-THREO-ALDOSE 1-DEHYDROGENASE"/>
    <property type="match status" value="1"/>
</dbReference>
<gene>
    <name evidence="3" type="ORF">A7X95_06950</name>
    <name evidence="2" type="ORF">T478_0379</name>
</gene>
<dbReference type="EMBL" id="CP007026">
    <property type="protein sequence ID" value="AJA92737.1"/>
    <property type="molecule type" value="Genomic_DNA"/>
</dbReference>
<sequence>MKYKKLGKSGIKVSEIGFGAWTIALNWWGKEIDEDEAKRMLKKAYDCGINFFETGDMYGKGKSERLIGEAFKDMRNEVIISTKYGYDFEQVKQVGHTELPQQFDEKFTRKALTNSLDRLKTDYVDMYGLHNPKMHHIKDDSIFNTLDSLIEEEKIKTYQIALGPAIGWTEEGLESMKRKNVTAVQTVFNILEQTPGNELLNSGIENNVGILVRVPDASGILTGKVNADTKIDEKDHRSVRKGEWIKASLKKVEELKPIADRNGLSIKELAIKFILSKEGISSVFPTVISEEEIQTFSDMSNGGYLNNSDMKEIDQLYTKWWSENPYELKATQVA</sequence>
<protein>
    <submittedName>
        <fullName evidence="2 3">Oxidoreductase</fullName>
    </submittedName>
</protein>
<dbReference type="InterPro" id="IPR053135">
    <property type="entry name" value="AKR2_Oxidoreductase"/>
</dbReference>
<dbReference type="SUPFAM" id="SSF51430">
    <property type="entry name" value="NAD(P)-linked oxidoreductase"/>
    <property type="match status" value="1"/>
</dbReference>
<dbReference type="InterPro" id="IPR023210">
    <property type="entry name" value="NADP_OxRdtase_dom"/>
</dbReference>
<keyword evidence="5" id="KW-1185">Reference proteome</keyword>
<dbReference type="STRING" id="1410606.T478_0379"/>
<dbReference type="Gene3D" id="3.20.20.100">
    <property type="entry name" value="NADP-dependent oxidoreductase domain"/>
    <property type="match status" value="1"/>
</dbReference>
<dbReference type="CDD" id="cd19086">
    <property type="entry name" value="AKR_AKR11C1"/>
    <property type="match status" value="1"/>
</dbReference>
<proteinExistence type="predicted"/>
<reference evidence="3 5" key="3">
    <citation type="submission" date="2018-04" db="EMBL/GenBank/DDBJ databases">
        <title>Transcriptomics of ammonia oxidizing archaea.</title>
        <authorList>
            <person name="Carini P."/>
        </authorList>
    </citation>
    <scope>NUCLEOTIDE SEQUENCE [LARGE SCALE GENOMIC DNA]</scope>
    <source>
        <strain evidence="3 5">U25</strain>
    </source>
</reference>
<dbReference type="Proteomes" id="UP000030944">
    <property type="component" value="Chromosome"/>
</dbReference>
<dbReference type="InterPro" id="IPR036812">
    <property type="entry name" value="NAD(P)_OxRdtase_dom_sf"/>
</dbReference>
<dbReference type="HOGENOM" id="CLU_023205_2_3_2"/>
<dbReference type="EMBL" id="LXWN01000002">
    <property type="protein sequence ID" value="PTL87601.1"/>
    <property type="molecule type" value="Genomic_DNA"/>
</dbReference>
<dbReference type="RefSeq" id="WP_048104738.1">
    <property type="nucleotide sequence ID" value="NZ_CP007026.1"/>
</dbReference>
<dbReference type="Proteomes" id="UP000241022">
    <property type="component" value="Unassembled WGS sequence"/>
</dbReference>
<accession>A0A0A7V131</accession>
<dbReference type="OrthoDB" id="28487at2157"/>
<dbReference type="PANTHER" id="PTHR43312:SF1">
    <property type="entry name" value="NADP-DEPENDENT OXIDOREDUCTASE DOMAIN-CONTAINING PROTEIN"/>
    <property type="match status" value="1"/>
</dbReference>
<evidence type="ECO:0000259" key="1">
    <source>
        <dbReference type="Pfam" id="PF00248"/>
    </source>
</evidence>
<dbReference type="KEGG" id="nbv:T478_0379"/>
<organism evidence="2 4">
    <name type="scientific">Candidatus Nitrosopelagicus brevis</name>
    <dbReference type="NCBI Taxonomy" id="1410606"/>
    <lineage>
        <taxon>Archaea</taxon>
        <taxon>Nitrososphaerota</taxon>
    </lineage>
</organism>
<dbReference type="GeneID" id="24816275"/>
<dbReference type="Pfam" id="PF00248">
    <property type="entry name" value="Aldo_ket_red"/>
    <property type="match status" value="1"/>
</dbReference>
<reference evidence="3" key="2">
    <citation type="submission" date="2016-05" db="EMBL/GenBank/DDBJ databases">
        <authorList>
            <person name="Lavstsen T."/>
            <person name="Jespersen J.S."/>
        </authorList>
    </citation>
    <scope>NUCLEOTIDE SEQUENCE [LARGE SCALE GENOMIC DNA]</scope>
    <source>
        <strain evidence="3">U25</strain>
    </source>
</reference>
<evidence type="ECO:0000313" key="4">
    <source>
        <dbReference type="Proteomes" id="UP000030944"/>
    </source>
</evidence>
<name>A0A0A7V131_9ARCH</name>
<feature type="domain" description="NADP-dependent oxidoreductase" evidence="1">
    <location>
        <begin position="15"/>
        <end position="317"/>
    </location>
</feature>
<dbReference type="AlphaFoldDB" id="A0A0A7V131"/>